<evidence type="ECO:0000256" key="1">
    <source>
        <dbReference type="SAM" id="MobiDB-lite"/>
    </source>
</evidence>
<organism evidence="2 3">
    <name type="scientific">Microthlaspi erraticum</name>
    <dbReference type="NCBI Taxonomy" id="1685480"/>
    <lineage>
        <taxon>Eukaryota</taxon>
        <taxon>Viridiplantae</taxon>
        <taxon>Streptophyta</taxon>
        <taxon>Embryophyta</taxon>
        <taxon>Tracheophyta</taxon>
        <taxon>Spermatophyta</taxon>
        <taxon>Magnoliopsida</taxon>
        <taxon>eudicotyledons</taxon>
        <taxon>Gunneridae</taxon>
        <taxon>Pentapetalae</taxon>
        <taxon>rosids</taxon>
        <taxon>malvids</taxon>
        <taxon>Brassicales</taxon>
        <taxon>Brassicaceae</taxon>
        <taxon>Coluteocarpeae</taxon>
        <taxon>Microthlaspi</taxon>
    </lineage>
</organism>
<accession>A0A6D2K850</accession>
<feature type="region of interest" description="Disordered" evidence="1">
    <location>
        <begin position="22"/>
        <end position="41"/>
    </location>
</feature>
<protein>
    <submittedName>
        <fullName evidence="2">Uncharacterized protein</fullName>
    </submittedName>
</protein>
<sequence length="134" mass="14838">MNPKIKPLYKIAGMVEKFSSGERRRMETISPSQGRRAEKPNECGVATTQMGISGPGPNQYFAEERDYGCVGKRRDAGAFAGSTFSGEGRGSIVSREHKDITSNWDFSDVEGIKSYRQLEGFRGYDEQSDLIETG</sequence>
<name>A0A6D2K850_9BRAS</name>
<proteinExistence type="predicted"/>
<reference evidence="2" key="1">
    <citation type="submission" date="2020-01" db="EMBL/GenBank/DDBJ databases">
        <authorList>
            <person name="Mishra B."/>
        </authorList>
    </citation>
    <scope>NUCLEOTIDE SEQUENCE [LARGE SCALE GENOMIC DNA]</scope>
</reference>
<keyword evidence="3" id="KW-1185">Reference proteome</keyword>
<dbReference type="Proteomes" id="UP000467841">
    <property type="component" value="Unassembled WGS sequence"/>
</dbReference>
<comment type="caution">
    <text evidence="2">The sequence shown here is derived from an EMBL/GenBank/DDBJ whole genome shotgun (WGS) entry which is preliminary data.</text>
</comment>
<evidence type="ECO:0000313" key="2">
    <source>
        <dbReference type="EMBL" id="CAA7044067.1"/>
    </source>
</evidence>
<dbReference type="EMBL" id="CACVBM020001292">
    <property type="protein sequence ID" value="CAA7044067.1"/>
    <property type="molecule type" value="Genomic_DNA"/>
</dbReference>
<dbReference type="AlphaFoldDB" id="A0A6D2K850"/>
<evidence type="ECO:0000313" key="3">
    <source>
        <dbReference type="Proteomes" id="UP000467841"/>
    </source>
</evidence>
<gene>
    <name evidence="2" type="ORF">MERR_LOCUS31302</name>
</gene>